<proteinExistence type="predicted"/>
<dbReference type="AlphaFoldDB" id="A0A397I4A3"/>
<dbReference type="InterPro" id="IPR008266">
    <property type="entry name" value="Tyr_kinase_AS"/>
</dbReference>
<evidence type="ECO:0000256" key="1">
    <source>
        <dbReference type="ARBA" id="ARBA00022741"/>
    </source>
</evidence>
<gene>
    <name evidence="4" type="ORF">Glove_271g76</name>
</gene>
<keyword evidence="1" id="KW-0547">Nucleotide-binding</keyword>
<dbReference type="OrthoDB" id="2370807at2759"/>
<dbReference type="InterPro" id="IPR001245">
    <property type="entry name" value="Ser-Thr/Tyr_kinase_cat_dom"/>
</dbReference>
<dbReference type="Pfam" id="PF08238">
    <property type="entry name" value="Sel1"/>
    <property type="match status" value="2"/>
</dbReference>
<dbReference type="GO" id="GO:0007166">
    <property type="term" value="P:cell surface receptor signaling pathway"/>
    <property type="evidence" value="ECO:0007669"/>
    <property type="project" value="InterPro"/>
</dbReference>
<dbReference type="InterPro" id="IPR011990">
    <property type="entry name" value="TPR-like_helical_dom_sf"/>
</dbReference>
<dbReference type="SUPFAM" id="SSF56112">
    <property type="entry name" value="Protein kinase-like (PK-like)"/>
    <property type="match status" value="1"/>
</dbReference>
<sequence length="704" mass="81762">MQKSNKDDKIDQVIDSYEITSTASCITTQTLLLTTSLPIDKFIPVFGKITKFVHELAILYQTANHNKRICGVLYDRIQVAGAAVENLKVREKHRKDFFTKENLTLMLKLEQTIREIMDFAKKVRELRKWLKFFLAKSINDTFTELTGQFDGYMNSLNFIITINTNLQIERDNEVLKADIKQNFTHLQQLLEGTKDQLSTVDNQISKFTEIKKDVFDIKELNIEMQKGIISMLSKFEETSAIIHNFHDGEKLNQNYLNAINARLQMDDFDDGHESRGKIRKKVKIIDGLEVALKEFDNDQIPNFNLQISILTRIKDSRDIIQFHGFIEDENHSKKYLVTEWAEHRDLRSYYKNPKNKMDIKTKLGFALDIARGLNFLEAYAIYHHDVRSENVMITFHKHAKISNFGLSRGFTDATRSFKATPTSARYMAPEKLRDINHKYCRKCEVFSFGMLLWEIAELKFPFEDKYNDIMDITSQIMKNPISLVFTSDVPEGWKRTVFDAVSHRSIDRIDLKEILRRLGQLKYELSSVPSSSSNPIPQQPNQMNINNILSIDDAIKQLFGKKQNSNDSETNKRAYETIEEYAELGDIKAKFYIGYLLFKENRFEQAVQFYKESAEGNFDQAQFKYAECLFHGKGVPKDHKLAFQYFLKAANQGGVKAMFYVGKMIYNGIGTENNLEQGQHWIRLAAHNGYEEAIDFCINKEIKL</sequence>
<dbReference type="CDD" id="cd21037">
    <property type="entry name" value="MLKL_NTD"/>
    <property type="match status" value="1"/>
</dbReference>
<dbReference type="InterPro" id="IPR059179">
    <property type="entry name" value="MLKL-like_MCAfunc"/>
</dbReference>
<dbReference type="Gene3D" id="1.25.40.10">
    <property type="entry name" value="Tetratricopeptide repeat domain"/>
    <property type="match status" value="1"/>
</dbReference>
<dbReference type="Gene3D" id="1.10.510.10">
    <property type="entry name" value="Transferase(Phosphotransferase) domain 1"/>
    <property type="match status" value="1"/>
</dbReference>
<reference evidence="4 5" key="1">
    <citation type="submission" date="2018-08" db="EMBL/GenBank/DDBJ databases">
        <title>Genome and evolution of the arbuscular mycorrhizal fungus Diversispora epigaea (formerly Glomus versiforme) and its bacterial endosymbionts.</title>
        <authorList>
            <person name="Sun X."/>
            <person name="Fei Z."/>
            <person name="Harrison M."/>
        </authorList>
    </citation>
    <scope>NUCLEOTIDE SEQUENCE [LARGE SCALE GENOMIC DNA]</scope>
    <source>
        <strain evidence="4 5">IT104</strain>
    </source>
</reference>
<dbReference type="SMART" id="SM00220">
    <property type="entry name" value="S_TKc"/>
    <property type="match status" value="1"/>
</dbReference>
<dbReference type="Proteomes" id="UP000266861">
    <property type="component" value="Unassembled WGS sequence"/>
</dbReference>
<dbReference type="InterPro" id="IPR000719">
    <property type="entry name" value="Prot_kinase_dom"/>
</dbReference>
<dbReference type="STRING" id="1348612.A0A397I4A3"/>
<feature type="domain" description="Protein kinase" evidence="3">
    <location>
        <begin position="245"/>
        <end position="523"/>
    </location>
</feature>
<dbReference type="PROSITE" id="PS00109">
    <property type="entry name" value="PROTEIN_KINASE_TYR"/>
    <property type="match status" value="1"/>
</dbReference>
<dbReference type="Gene3D" id="1.20.930.20">
    <property type="entry name" value="Adaptor protein Cbl, N-terminal domain"/>
    <property type="match status" value="1"/>
</dbReference>
<protein>
    <recommendedName>
        <fullName evidence="3">Protein kinase domain-containing protein</fullName>
    </recommendedName>
</protein>
<keyword evidence="2" id="KW-0067">ATP-binding</keyword>
<dbReference type="EMBL" id="PQFF01000248">
    <property type="protein sequence ID" value="RHZ70491.1"/>
    <property type="molecule type" value="Genomic_DNA"/>
</dbReference>
<dbReference type="PANTHER" id="PTHR44329:SF298">
    <property type="entry name" value="MIXED LINEAGE KINASE DOMAIN-LIKE PROTEIN"/>
    <property type="match status" value="1"/>
</dbReference>
<dbReference type="SMART" id="SM00671">
    <property type="entry name" value="SEL1"/>
    <property type="match status" value="3"/>
</dbReference>
<dbReference type="GO" id="GO:0004672">
    <property type="term" value="F:protein kinase activity"/>
    <property type="evidence" value="ECO:0007669"/>
    <property type="project" value="InterPro"/>
</dbReference>
<dbReference type="InterPro" id="IPR036537">
    <property type="entry name" value="Adaptor_Cbl_N_dom_sf"/>
</dbReference>
<organism evidence="4 5">
    <name type="scientific">Diversispora epigaea</name>
    <dbReference type="NCBI Taxonomy" id="1348612"/>
    <lineage>
        <taxon>Eukaryota</taxon>
        <taxon>Fungi</taxon>
        <taxon>Fungi incertae sedis</taxon>
        <taxon>Mucoromycota</taxon>
        <taxon>Glomeromycotina</taxon>
        <taxon>Glomeromycetes</taxon>
        <taxon>Diversisporales</taxon>
        <taxon>Diversisporaceae</taxon>
        <taxon>Diversispora</taxon>
    </lineage>
</organism>
<dbReference type="Pfam" id="PF07714">
    <property type="entry name" value="PK_Tyr_Ser-Thr"/>
    <property type="match status" value="1"/>
</dbReference>
<accession>A0A397I4A3</accession>
<dbReference type="InterPro" id="IPR006597">
    <property type="entry name" value="Sel1-like"/>
</dbReference>
<comment type="caution">
    <text evidence="4">The sequence shown here is derived from an EMBL/GenBank/DDBJ whole genome shotgun (WGS) entry which is preliminary data.</text>
</comment>
<name>A0A397I4A3_9GLOM</name>
<keyword evidence="5" id="KW-1185">Reference proteome</keyword>
<dbReference type="GO" id="GO:0005524">
    <property type="term" value="F:ATP binding"/>
    <property type="evidence" value="ECO:0007669"/>
    <property type="project" value="UniProtKB-KW"/>
</dbReference>
<dbReference type="GO" id="GO:0097527">
    <property type="term" value="P:necroptotic signaling pathway"/>
    <property type="evidence" value="ECO:0007669"/>
    <property type="project" value="TreeGrafter"/>
</dbReference>
<evidence type="ECO:0000259" key="3">
    <source>
        <dbReference type="PROSITE" id="PS50011"/>
    </source>
</evidence>
<dbReference type="PANTHER" id="PTHR44329">
    <property type="entry name" value="SERINE/THREONINE-PROTEIN KINASE TNNI3K-RELATED"/>
    <property type="match status" value="1"/>
</dbReference>
<dbReference type="SUPFAM" id="SSF81901">
    <property type="entry name" value="HCP-like"/>
    <property type="match status" value="1"/>
</dbReference>
<evidence type="ECO:0000313" key="5">
    <source>
        <dbReference type="Proteomes" id="UP000266861"/>
    </source>
</evidence>
<dbReference type="InterPro" id="IPR051681">
    <property type="entry name" value="Ser/Thr_Kinases-Pseudokinases"/>
</dbReference>
<dbReference type="InterPro" id="IPR011009">
    <property type="entry name" value="Kinase-like_dom_sf"/>
</dbReference>
<evidence type="ECO:0000256" key="2">
    <source>
        <dbReference type="ARBA" id="ARBA00022840"/>
    </source>
</evidence>
<evidence type="ECO:0000313" key="4">
    <source>
        <dbReference type="EMBL" id="RHZ70491.1"/>
    </source>
</evidence>
<dbReference type="PROSITE" id="PS50011">
    <property type="entry name" value="PROTEIN_KINASE_DOM"/>
    <property type="match status" value="1"/>
</dbReference>